<evidence type="ECO:0000313" key="5">
    <source>
        <dbReference type="EMBL" id="CAB5019483.1"/>
    </source>
</evidence>
<dbReference type="PANTHER" id="PTHR43785">
    <property type="entry name" value="GAMMA-GLUTAMYLPUTRESCINE SYNTHETASE"/>
    <property type="match status" value="1"/>
</dbReference>
<feature type="domain" description="GS catalytic" evidence="2">
    <location>
        <begin position="116"/>
        <end position="456"/>
    </location>
</feature>
<dbReference type="SUPFAM" id="SSF54368">
    <property type="entry name" value="Glutamine synthetase, N-terminal domain"/>
    <property type="match status" value="1"/>
</dbReference>
<dbReference type="PROSITE" id="PS51987">
    <property type="entry name" value="GS_CATALYTIC"/>
    <property type="match status" value="1"/>
</dbReference>
<name>A0A6J7NIV0_9ZZZZ</name>
<dbReference type="SMART" id="SM01230">
    <property type="entry name" value="Gln-synt_C"/>
    <property type="match status" value="1"/>
</dbReference>
<evidence type="ECO:0000256" key="1">
    <source>
        <dbReference type="ARBA" id="ARBA00022598"/>
    </source>
</evidence>
<evidence type="ECO:0000313" key="4">
    <source>
        <dbReference type="EMBL" id="CAB4993066.1"/>
    </source>
</evidence>
<dbReference type="InterPro" id="IPR014746">
    <property type="entry name" value="Gln_synth/guanido_kin_cat_dom"/>
</dbReference>
<dbReference type="EMBL" id="CAEZWW010000010">
    <property type="protein sequence ID" value="CAB4662776.1"/>
    <property type="molecule type" value="Genomic_DNA"/>
</dbReference>
<keyword evidence="1" id="KW-0436">Ligase</keyword>
<dbReference type="PANTHER" id="PTHR43785:SF12">
    <property type="entry name" value="TYPE-1 GLUTAMINE SYNTHETASE 2"/>
    <property type="match status" value="1"/>
</dbReference>
<dbReference type="InterPro" id="IPR008146">
    <property type="entry name" value="Gln_synth_cat_dom"/>
</dbReference>
<dbReference type="Gene3D" id="3.30.590.10">
    <property type="entry name" value="Glutamine synthetase/guanido kinase, catalytic domain"/>
    <property type="match status" value="1"/>
</dbReference>
<dbReference type="GO" id="GO:0006542">
    <property type="term" value="P:glutamine biosynthetic process"/>
    <property type="evidence" value="ECO:0007669"/>
    <property type="project" value="InterPro"/>
</dbReference>
<evidence type="ECO:0000259" key="2">
    <source>
        <dbReference type="PROSITE" id="PS51987"/>
    </source>
</evidence>
<dbReference type="GO" id="GO:0004356">
    <property type="term" value="F:glutamine synthetase activity"/>
    <property type="evidence" value="ECO:0007669"/>
    <property type="project" value="InterPro"/>
</dbReference>
<dbReference type="SUPFAM" id="SSF55931">
    <property type="entry name" value="Glutamine synthetase/guanido kinase"/>
    <property type="match status" value="1"/>
</dbReference>
<evidence type="ECO:0000313" key="3">
    <source>
        <dbReference type="EMBL" id="CAB4662776.1"/>
    </source>
</evidence>
<sequence>MRNVLSMQDLLNKDFDTVIVAAPDMHGRLIGKRLAPKRLTEFAERGVAVSACTFGWDLPQNIGYESAYAGWHTGWRDFLLIPDMSTLVNAAWLDGTAIVLADIVEEHDRSPVEITPRRILQRQVDALAERGLAAGVGTELEFHLYRESYDELRQAGYHTRTPSTLIHSDYTVQQVNTWEPFFRRLRKVLDESGMNVEMSQGEWGLGQWEINLTYGDALDMADRHVLFKLAVKDVATQAGLSATFLPKPQADGVGSSGHIHLSLRDLASSGASAQVMWSDTEPEHISKTMRRVIGGILETAPDLMAWYAPTINSYRRTNSGDFAGHGATWAVDNRTVSCRVLGSDPASMRVEWRVPGADINPYLAIAGLLAAVGDGIELDIDPGPERKGDAYQVKSATEQFPKNLGAAAERFKSSEFIMRHFGPAVVEQYGSAAEWEWECFQHAVTDWELERYFENI</sequence>
<dbReference type="Gene3D" id="3.10.20.70">
    <property type="entry name" value="Glutamine synthetase, N-terminal domain"/>
    <property type="match status" value="1"/>
</dbReference>
<dbReference type="Pfam" id="PF00120">
    <property type="entry name" value="Gln-synt_C"/>
    <property type="match status" value="1"/>
</dbReference>
<dbReference type="InterPro" id="IPR036651">
    <property type="entry name" value="Gln_synt_N_sf"/>
</dbReference>
<protein>
    <submittedName>
        <fullName evidence="4">Unannotated protein</fullName>
    </submittedName>
</protein>
<dbReference type="EMBL" id="CAFBPA010000001">
    <property type="protein sequence ID" value="CAB4993066.1"/>
    <property type="molecule type" value="Genomic_DNA"/>
</dbReference>
<reference evidence="4" key="1">
    <citation type="submission" date="2020-05" db="EMBL/GenBank/DDBJ databases">
        <authorList>
            <person name="Chiriac C."/>
            <person name="Salcher M."/>
            <person name="Ghai R."/>
            <person name="Kavagutti S V."/>
        </authorList>
    </citation>
    <scope>NUCLEOTIDE SEQUENCE</scope>
</reference>
<organism evidence="4">
    <name type="scientific">freshwater metagenome</name>
    <dbReference type="NCBI Taxonomy" id="449393"/>
    <lineage>
        <taxon>unclassified sequences</taxon>
        <taxon>metagenomes</taxon>
        <taxon>ecological metagenomes</taxon>
    </lineage>
</organism>
<proteinExistence type="predicted"/>
<accession>A0A6J7NIV0</accession>
<dbReference type="EMBL" id="CAFBPJ010000085">
    <property type="protein sequence ID" value="CAB5019483.1"/>
    <property type="molecule type" value="Genomic_DNA"/>
</dbReference>
<gene>
    <name evidence="3" type="ORF">UFOPK2310_00167</name>
    <name evidence="4" type="ORF">UFOPK4043_00009</name>
    <name evidence="5" type="ORF">UFOPK4092_00844</name>
</gene>
<dbReference type="AlphaFoldDB" id="A0A6J7NIV0"/>